<dbReference type="InterPro" id="IPR055471">
    <property type="entry name" value="DUF7043"/>
</dbReference>
<name>A0ABY7FLA8_MYAAR</name>
<evidence type="ECO:0000259" key="1">
    <source>
        <dbReference type="Pfam" id="PF23070"/>
    </source>
</evidence>
<evidence type="ECO:0000313" key="3">
    <source>
        <dbReference type="Proteomes" id="UP001164746"/>
    </source>
</evidence>
<sequence>MSHHADTLNSSLCDSNNIIKSPWLWISLELMRKEFSVCPFSGGYNMKIKDKGGIDHACNFIDLPMRFESECLRGEGMTFDLRTEHCIGALPMRKTQNCLRTCSMCDPNTYPTACDFPKRFRGKWFLNDNFGVSDVNITTSKMRVERIGNFNCISFHDSPPRKSKQFTTLSFFSNGCRPRYTCIRFKTLNSNVLGLGISQSRVWPLPNGHRQVGASVCELSNFKEDHAPIRDTFRTNSDIFKPIVSLVNNINSMQCPFHNSFVFNATLNNGTVCNGAFFKRCNESSHLLFIFHKCPYEYLSVEY</sequence>
<reference evidence="2" key="1">
    <citation type="submission" date="2022-11" db="EMBL/GenBank/DDBJ databases">
        <title>Centuries of genome instability and evolution in soft-shell clam transmissible cancer (bioRxiv).</title>
        <authorList>
            <person name="Hart S.F.M."/>
            <person name="Yonemitsu M.A."/>
            <person name="Giersch R.M."/>
            <person name="Beal B.F."/>
            <person name="Arriagada G."/>
            <person name="Davis B.W."/>
            <person name="Ostrander E.A."/>
            <person name="Goff S.P."/>
            <person name="Metzger M.J."/>
        </authorList>
    </citation>
    <scope>NUCLEOTIDE SEQUENCE</scope>
    <source>
        <strain evidence="2">MELC-2E11</strain>
        <tissue evidence="2">Siphon/mantle</tissue>
    </source>
</reference>
<dbReference type="Pfam" id="PF23070">
    <property type="entry name" value="DUF7043"/>
    <property type="match status" value="1"/>
</dbReference>
<dbReference type="Proteomes" id="UP001164746">
    <property type="component" value="Chromosome 13"/>
</dbReference>
<evidence type="ECO:0000313" key="2">
    <source>
        <dbReference type="EMBL" id="WAR23005.1"/>
    </source>
</evidence>
<gene>
    <name evidence="2" type="ORF">MAR_036674</name>
</gene>
<protein>
    <recommendedName>
        <fullName evidence="1">DUF7043 domain-containing protein</fullName>
    </recommendedName>
</protein>
<keyword evidence="3" id="KW-1185">Reference proteome</keyword>
<organism evidence="2 3">
    <name type="scientific">Mya arenaria</name>
    <name type="common">Soft-shell clam</name>
    <dbReference type="NCBI Taxonomy" id="6604"/>
    <lineage>
        <taxon>Eukaryota</taxon>
        <taxon>Metazoa</taxon>
        <taxon>Spiralia</taxon>
        <taxon>Lophotrochozoa</taxon>
        <taxon>Mollusca</taxon>
        <taxon>Bivalvia</taxon>
        <taxon>Autobranchia</taxon>
        <taxon>Heteroconchia</taxon>
        <taxon>Euheterodonta</taxon>
        <taxon>Imparidentia</taxon>
        <taxon>Neoheterodontei</taxon>
        <taxon>Myida</taxon>
        <taxon>Myoidea</taxon>
        <taxon>Myidae</taxon>
        <taxon>Mya</taxon>
    </lineage>
</organism>
<accession>A0ABY7FLA8</accession>
<dbReference type="EMBL" id="CP111024">
    <property type="protein sequence ID" value="WAR23005.1"/>
    <property type="molecule type" value="Genomic_DNA"/>
</dbReference>
<proteinExistence type="predicted"/>
<feature type="non-terminal residue" evidence="2">
    <location>
        <position position="303"/>
    </location>
</feature>
<feature type="domain" description="DUF7043" evidence="1">
    <location>
        <begin position="112"/>
        <end position="201"/>
    </location>
</feature>